<dbReference type="AlphaFoldDB" id="A0A1I2FPH6"/>
<dbReference type="Proteomes" id="UP000198964">
    <property type="component" value="Unassembled WGS sequence"/>
</dbReference>
<dbReference type="EMBL" id="FONW01000002">
    <property type="protein sequence ID" value="SFF06311.1"/>
    <property type="molecule type" value="Genomic_DNA"/>
</dbReference>
<feature type="transmembrane region" description="Helical" evidence="1">
    <location>
        <begin position="6"/>
        <end position="28"/>
    </location>
</feature>
<evidence type="ECO:0000313" key="2">
    <source>
        <dbReference type="EMBL" id="SFF06311.1"/>
    </source>
</evidence>
<protein>
    <submittedName>
        <fullName evidence="2">Uncharacterized protein</fullName>
    </submittedName>
</protein>
<reference evidence="2 3" key="1">
    <citation type="submission" date="2016-10" db="EMBL/GenBank/DDBJ databases">
        <authorList>
            <person name="de Groot N.N."/>
        </authorList>
    </citation>
    <scope>NUCLEOTIDE SEQUENCE [LARGE SCALE GENOMIC DNA]</scope>
    <source>
        <strain evidence="2 3">CGMCC 1.9156</strain>
    </source>
</reference>
<keyword evidence="1" id="KW-0472">Membrane</keyword>
<keyword evidence="1" id="KW-0812">Transmembrane</keyword>
<gene>
    <name evidence="2" type="ORF">SAMN05216283_102537</name>
</gene>
<accession>A0A1I2FPH6</accession>
<evidence type="ECO:0000256" key="1">
    <source>
        <dbReference type="SAM" id="Phobius"/>
    </source>
</evidence>
<keyword evidence="3" id="KW-1185">Reference proteome</keyword>
<proteinExistence type="predicted"/>
<keyword evidence="1" id="KW-1133">Transmembrane helix</keyword>
<evidence type="ECO:0000313" key="3">
    <source>
        <dbReference type="Proteomes" id="UP000198964"/>
    </source>
</evidence>
<dbReference type="STRING" id="655355.SAMN05216283_102537"/>
<sequence length="42" mass="4791">MNQKDVICFIALFPTVSIVGGFLTCFYIEQIHLLNVLLSFKN</sequence>
<organism evidence="2 3">
    <name type="scientific">Sunxiuqinia elliptica</name>
    <dbReference type="NCBI Taxonomy" id="655355"/>
    <lineage>
        <taxon>Bacteria</taxon>
        <taxon>Pseudomonadati</taxon>
        <taxon>Bacteroidota</taxon>
        <taxon>Bacteroidia</taxon>
        <taxon>Marinilabiliales</taxon>
        <taxon>Prolixibacteraceae</taxon>
        <taxon>Sunxiuqinia</taxon>
    </lineage>
</organism>
<name>A0A1I2FPH6_9BACT</name>